<keyword evidence="6" id="KW-1185">Reference proteome</keyword>
<dbReference type="Proteomes" id="UP000237923">
    <property type="component" value="Unassembled WGS sequence"/>
</dbReference>
<evidence type="ECO:0000256" key="1">
    <source>
        <dbReference type="ARBA" id="ARBA00023125"/>
    </source>
</evidence>
<dbReference type="EMBL" id="OKQU01000003">
    <property type="protein sequence ID" value="SPE09571.1"/>
    <property type="molecule type" value="Genomic_DNA"/>
</dbReference>
<reference evidence="3 6" key="2">
    <citation type="submission" date="2018-02" db="EMBL/GenBank/DDBJ databases">
        <authorList>
            <person name="Rodrigo-Torres L."/>
            <person name="Arahal R. D."/>
            <person name="Lucena T."/>
        </authorList>
    </citation>
    <scope>NUCLEOTIDE SEQUENCE [LARGE SCALE GENOMIC DNA]</scope>
    <source>
        <strain evidence="3 6">CECT 8486</strain>
    </source>
</reference>
<dbReference type="AlphaFoldDB" id="A0A2N9KH02"/>
<dbReference type="GO" id="GO:0003700">
    <property type="term" value="F:DNA-binding transcription factor activity"/>
    <property type="evidence" value="ECO:0007669"/>
    <property type="project" value="TreeGrafter"/>
</dbReference>
<dbReference type="PANTHER" id="PTHR46797">
    <property type="entry name" value="HTH-TYPE TRANSCRIPTIONAL REGULATOR"/>
    <property type="match status" value="1"/>
</dbReference>
<dbReference type="RefSeq" id="WP_072614176.1">
    <property type="nucleotide sequence ID" value="NZ_AP017935.1"/>
</dbReference>
<dbReference type="Proteomes" id="UP000239237">
    <property type="component" value="Unassembled WGS sequence"/>
</dbReference>
<dbReference type="GO" id="GO:0005829">
    <property type="term" value="C:cytosol"/>
    <property type="evidence" value="ECO:0007669"/>
    <property type="project" value="TreeGrafter"/>
</dbReference>
<evidence type="ECO:0000313" key="5">
    <source>
        <dbReference type="Proteomes" id="UP000237923"/>
    </source>
</evidence>
<reference evidence="4 5" key="1">
    <citation type="submission" date="2018-02" db="EMBL/GenBank/DDBJ databases">
        <authorList>
            <person name="Cohen D.B."/>
            <person name="Kent A.D."/>
        </authorList>
    </citation>
    <scope>NUCLEOTIDE SEQUENCE [LARGE SCALE GENOMIC DNA]</scope>
    <source>
        <strain evidence="4 5">CECT 9216</strain>
    </source>
</reference>
<keyword evidence="1" id="KW-0238">DNA-binding</keyword>
<organism evidence="4 5">
    <name type="scientific">Leuconostoc suionicum</name>
    <dbReference type="NCBI Taxonomy" id="1511761"/>
    <lineage>
        <taxon>Bacteria</taxon>
        <taxon>Bacillati</taxon>
        <taxon>Bacillota</taxon>
        <taxon>Bacilli</taxon>
        <taxon>Lactobacillales</taxon>
        <taxon>Lactobacillaceae</taxon>
        <taxon>Leuconostoc</taxon>
    </lineage>
</organism>
<evidence type="ECO:0000313" key="4">
    <source>
        <dbReference type="EMBL" id="SPE09571.1"/>
    </source>
</evidence>
<dbReference type="SUPFAM" id="SSF47413">
    <property type="entry name" value="lambda repressor-like DNA-binding domains"/>
    <property type="match status" value="1"/>
</dbReference>
<dbReference type="PROSITE" id="PS50943">
    <property type="entry name" value="HTH_CROC1"/>
    <property type="match status" value="1"/>
</dbReference>
<feature type="domain" description="HTH cro/C1-type" evidence="2">
    <location>
        <begin position="11"/>
        <end position="66"/>
    </location>
</feature>
<evidence type="ECO:0000313" key="3">
    <source>
        <dbReference type="EMBL" id="SPD94144.1"/>
    </source>
</evidence>
<dbReference type="GeneID" id="99674808"/>
<protein>
    <submittedName>
        <fullName evidence="4">HTH-type transcriptional repressor RghR</fullName>
    </submittedName>
</protein>
<dbReference type="KEGG" id="lsu:A6B45_08365"/>
<dbReference type="InterPro" id="IPR010982">
    <property type="entry name" value="Lambda_DNA-bd_dom_sf"/>
</dbReference>
<dbReference type="Gene3D" id="1.10.260.40">
    <property type="entry name" value="lambda repressor-like DNA-binding domains"/>
    <property type="match status" value="1"/>
</dbReference>
<dbReference type="PANTHER" id="PTHR46797:SF1">
    <property type="entry name" value="METHYLPHOSPHONATE SYNTHASE"/>
    <property type="match status" value="1"/>
</dbReference>
<sequence length="129" mass="14600">MVTKEQFGQKIKHIREKKHYTVRQAALQGNFSSAYLSQIENGNKNIPKVETLYRIAKGLRISKDEILHIAGITSHTSPKHPNSVDLGKQFADDDLLLSFEGKPLSPEYREAILSILRTLPDADEKTKKD</sequence>
<evidence type="ECO:0000313" key="6">
    <source>
        <dbReference type="Proteomes" id="UP000239237"/>
    </source>
</evidence>
<gene>
    <name evidence="4" type="primary">rghR</name>
    <name evidence="3" type="ORF">LES8486_01594</name>
    <name evidence="4" type="ORF">LES9216_01741</name>
</gene>
<dbReference type="CDD" id="cd00093">
    <property type="entry name" value="HTH_XRE"/>
    <property type="match status" value="1"/>
</dbReference>
<dbReference type="GO" id="GO:0003677">
    <property type="term" value="F:DNA binding"/>
    <property type="evidence" value="ECO:0007669"/>
    <property type="project" value="UniProtKB-KW"/>
</dbReference>
<proteinExistence type="predicted"/>
<dbReference type="EMBL" id="OKQR01000003">
    <property type="protein sequence ID" value="SPD94144.1"/>
    <property type="molecule type" value="Genomic_DNA"/>
</dbReference>
<accession>A0A2N9KH02</accession>
<name>A0A2N9KH02_9LACO</name>
<dbReference type="InterPro" id="IPR050807">
    <property type="entry name" value="TransReg_Diox_bact_type"/>
</dbReference>
<evidence type="ECO:0000259" key="2">
    <source>
        <dbReference type="PROSITE" id="PS50943"/>
    </source>
</evidence>
<dbReference type="Pfam" id="PF01381">
    <property type="entry name" value="HTH_3"/>
    <property type="match status" value="1"/>
</dbReference>
<dbReference type="SMART" id="SM00530">
    <property type="entry name" value="HTH_XRE"/>
    <property type="match status" value="1"/>
</dbReference>
<dbReference type="InterPro" id="IPR001387">
    <property type="entry name" value="Cro/C1-type_HTH"/>
</dbReference>